<dbReference type="Gene3D" id="3.40.50.1000">
    <property type="entry name" value="HAD superfamily/HAD-like"/>
    <property type="match status" value="1"/>
</dbReference>
<evidence type="ECO:0000256" key="1">
    <source>
        <dbReference type="ARBA" id="ARBA00004496"/>
    </source>
</evidence>
<dbReference type="NCBIfam" id="TIGR01656">
    <property type="entry name" value="Histidinol-ppas"/>
    <property type="match status" value="1"/>
</dbReference>
<keyword evidence="4 7" id="KW-0378">Hydrolase</keyword>
<evidence type="ECO:0000313" key="8">
    <source>
        <dbReference type="EMBL" id="GAA0857320.1"/>
    </source>
</evidence>
<dbReference type="SUPFAM" id="SSF56784">
    <property type="entry name" value="HAD-like"/>
    <property type="match status" value="1"/>
</dbReference>
<keyword evidence="2 7" id="KW-0963">Cytoplasm</keyword>
<gene>
    <name evidence="8" type="primary">gmhB</name>
    <name evidence="8" type="ORF">GCM10009114_22630</name>
</gene>
<keyword evidence="3" id="KW-0479">Metal-binding</keyword>
<dbReference type="NCBIfam" id="TIGR01549">
    <property type="entry name" value="HAD-SF-IA-v1"/>
    <property type="match status" value="1"/>
</dbReference>
<comment type="caution">
    <text evidence="8">The sequence shown here is derived from an EMBL/GenBank/DDBJ whole genome shotgun (WGS) entry which is preliminary data.</text>
</comment>
<dbReference type="NCBIfam" id="NF006506">
    <property type="entry name" value="PRK08942.1"/>
    <property type="match status" value="1"/>
</dbReference>
<dbReference type="InterPro" id="IPR006439">
    <property type="entry name" value="HAD-SF_hydro_IA"/>
</dbReference>
<evidence type="ECO:0000256" key="3">
    <source>
        <dbReference type="ARBA" id="ARBA00022723"/>
    </source>
</evidence>
<dbReference type="InterPro" id="IPR036412">
    <property type="entry name" value="HAD-like_sf"/>
</dbReference>
<comment type="similarity">
    <text evidence="7">Belongs to the gmhB family.</text>
</comment>
<name>A0ABN1LKP3_9ALTE</name>
<dbReference type="NCBIfam" id="TIGR00213">
    <property type="entry name" value="GmhB_yaeD"/>
    <property type="match status" value="1"/>
</dbReference>
<evidence type="ECO:0000256" key="6">
    <source>
        <dbReference type="ARBA" id="ARBA00031828"/>
    </source>
</evidence>
<keyword evidence="5 7" id="KW-0119">Carbohydrate metabolism</keyword>
<evidence type="ECO:0000313" key="9">
    <source>
        <dbReference type="Proteomes" id="UP001500359"/>
    </source>
</evidence>
<dbReference type="NCBIfam" id="TIGR01662">
    <property type="entry name" value="HAD-SF-IIIA"/>
    <property type="match status" value="1"/>
</dbReference>
<accession>A0ABN1LKP3</accession>
<dbReference type="EC" id="3.1.3.-" evidence="7"/>
<dbReference type="InterPro" id="IPR004446">
    <property type="entry name" value="Heptose_bisP_phosphatase"/>
</dbReference>
<dbReference type="Proteomes" id="UP001500359">
    <property type="component" value="Unassembled WGS sequence"/>
</dbReference>
<dbReference type="RefSeq" id="WP_343860014.1">
    <property type="nucleotide sequence ID" value="NZ_BAAAFD010000006.1"/>
</dbReference>
<keyword evidence="9" id="KW-1185">Reference proteome</keyword>
<evidence type="ECO:0000256" key="2">
    <source>
        <dbReference type="ARBA" id="ARBA00022490"/>
    </source>
</evidence>
<dbReference type="PANTHER" id="PTHR42891:SF1">
    <property type="entry name" value="D-GLYCERO-BETA-D-MANNO-HEPTOSE-1,7-BISPHOSPHATE 7-PHOSPHATASE"/>
    <property type="match status" value="1"/>
</dbReference>
<dbReference type="InterPro" id="IPR006543">
    <property type="entry name" value="Histidinol-phos"/>
</dbReference>
<dbReference type="PIRSF" id="PIRSF004682">
    <property type="entry name" value="GmhB"/>
    <property type="match status" value="1"/>
</dbReference>
<dbReference type="Pfam" id="PF13242">
    <property type="entry name" value="Hydrolase_like"/>
    <property type="match status" value="1"/>
</dbReference>
<dbReference type="InterPro" id="IPR006549">
    <property type="entry name" value="HAD-SF_hydro_IIIA"/>
</dbReference>
<dbReference type="CDD" id="cd07503">
    <property type="entry name" value="HAD_HisB-N"/>
    <property type="match status" value="1"/>
</dbReference>
<evidence type="ECO:0000256" key="5">
    <source>
        <dbReference type="ARBA" id="ARBA00023277"/>
    </source>
</evidence>
<evidence type="ECO:0000256" key="4">
    <source>
        <dbReference type="ARBA" id="ARBA00022801"/>
    </source>
</evidence>
<sequence length="181" mass="20550">MSNKALFLDRDGIVNLDHGYASKPDDIDFVEGIFELCRYFQQRGYLIIIVTNQSGIARGYYSEHAFSALMEWMTKQFAQQGVILTDTFYCPHHPEHGKGPYLRQCTCRKPQPGMLFDAAKKYDLDLATCVMVGDRLSDMEAARSAGVLNRFLVNQQQDSHDGCHKVTELKQIIPTVQRLLG</sequence>
<dbReference type="InterPro" id="IPR023214">
    <property type="entry name" value="HAD_sf"/>
</dbReference>
<dbReference type="EMBL" id="BAAAFD010000006">
    <property type="protein sequence ID" value="GAA0857320.1"/>
    <property type="molecule type" value="Genomic_DNA"/>
</dbReference>
<protein>
    <recommendedName>
        <fullName evidence="6 7">D,D-heptose 1,7-bisphosphate phosphatase</fullName>
        <ecNumber evidence="7">3.1.3.-</ecNumber>
    </recommendedName>
</protein>
<organism evidence="8 9">
    <name type="scientific">Aliiglaciecola litoralis</name>
    <dbReference type="NCBI Taxonomy" id="582857"/>
    <lineage>
        <taxon>Bacteria</taxon>
        <taxon>Pseudomonadati</taxon>
        <taxon>Pseudomonadota</taxon>
        <taxon>Gammaproteobacteria</taxon>
        <taxon>Alteromonadales</taxon>
        <taxon>Alteromonadaceae</taxon>
        <taxon>Aliiglaciecola</taxon>
    </lineage>
</organism>
<reference evidence="8 9" key="1">
    <citation type="journal article" date="2019" name="Int. J. Syst. Evol. Microbiol.">
        <title>The Global Catalogue of Microorganisms (GCM) 10K type strain sequencing project: providing services to taxonomists for standard genome sequencing and annotation.</title>
        <authorList>
            <consortium name="The Broad Institute Genomics Platform"/>
            <consortium name="The Broad Institute Genome Sequencing Center for Infectious Disease"/>
            <person name="Wu L."/>
            <person name="Ma J."/>
        </authorList>
    </citation>
    <scope>NUCLEOTIDE SEQUENCE [LARGE SCALE GENOMIC DNA]</scope>
    <source>
        <strain evidence="8 9">JCM 15896</strain>
    </source>
</reference>
<comment type="subcellular location">
    <subcellularLocation>
        <location evidence="1 7">Cytoplasm</location>
    </subcellularLocation>
</comment>
<proteinExistence type="inferred from homology"/>
<evidence type="ECO:0000256" key="7">
    <source>
        <dbReference type="PIRNR" id="PIRNR004682"/>
    </source>
</evidence>
<dbReference type="PANTHER" id="PTHR42891">
    <property type="entry name" value="D-GLYCERO-BETA-D-MANNO-HEPTOSE-1,7-BISPHOSPHATE 7-PHOSPHATASE"/>
    <property type="match status" value="1"/>
</dbReference>